<dbReference type="Proteomes" id="UP000253922">
    <property type="component" value="Unassembled WGS sequence"/>
</dbReference>
<organism evidence="4 6">
    <name type="scientific">Anaerolinea thermolimosa</name>
    <dbReference type="NCBI Taxonomy" id="229919"/>
    <lineage>
        <taxon>Bacteria</taxon>
        <taxon>Bacillati</taxon>
        <taxon>Chloroflexota</taxon>
        <taxon>Anaerolineae</taxon>
        <taxon>Anaerolineales</taxon>
        <taxon>Anaerolineaceae</taxon>
        <taxon>Anaerolinea</taxon>
    </lineage>
</organism>
<dbReference type="InterPro" id="IPR029052">
    <property type="entry name" value="Metallo-depent_PP-like"/>
</dbReference>
<dbReference type="Proteomes" id="UP000264141">
    <property type="component" value="Unassembled WGS sequence"/>
</dbReference>
<reference evidence="5" key="2">
    <citation type="submission" date="2015-07" db="EMBL/GenBank/DDBJ databases">
        <title>Draft Genome Sequences of Anaerolinea thermolimosa IMO-1, Bellilinea caldifistulae GOMI-1, Leptolinea tardivitalis YMTK-2, Levilinea saccharolytica KIBI-1,Longilinea arvoryzae KOME-1, Previously Described as Members of the Anaerolineaceae (Chloroflexi).</title>
        <authorList>
            <person name="Sekiguchi Y."/>
            <person name="Ohashi A."/>
            <person name="Matsuura N."/>
            <person name="Tourlousse M.D."/>
        </authorList>
    </citation>
    <scope>NUCLEOTIDE SEQUENCE [LARGE SCALE GENOMIC DNA]</scope>
    <source>
        <strain evidence="5">IMO-1</strain>
    </source>
</reference>
<dbReference type="GO" id="GO:0016787">
    <property type="term" value="F:hydrolase activity"/>
    <property type="evidence" value="ECO:0007669"/>
    <property type="project" value="InterPro"/>
</dbReference>
<dbReference type="EMBL" id="DF967968">
    <property type="protein sequence ID" value="GAP08717.1"/>
    <property type="molecule type" value="Genomic_DNA"/>
</dbReference>
<dbReference type="STRING" id="229919.GCA_001050195_03559"/>
<gene>
    <name evidence="2" type="ORF">ATHL_03625</name>
    <name evidence="3" type="ORF">ATHL_03650</name>
    <name evidence="4" type="ORF">DEQ80_01250</name>
</gene>
<keyword evidence="5" id="KW-1185">Reference proteome</keyword>
<sequence length="208" mass="24195">MKILALSDHELPNLYTASIAERFKDVDLVIGCGDMAYYYLEYILSMLNKPLYYVNGNHAPPVEYGEGGARDHPWGGINLHRRVIRDPSTGLILAGIEGSLNYNNGPRQYTQEEMWWMVRGLIPRLIMNRIRYGRYLDIFVSHAPPWKINDADDLPHRGIKAFVWLIQTFKPTYHLHGHVHIYRQDIPRMNQVGDTRVINTCGYQIIEW</sequence>
<evidence type="ECO:0000313" key="3">
    <source>
        <dbReference type="EMBL" id="GAP08742.1"/>
    </source>
</evidence>
<evidence type="ECO:0000313" key="4">
    <source>
        <dbReference type="EMBL" id="HCE16462.1"/>
    </source>
</evidence>
<dbReference type="Gene3D" id="3.60.21.10">
    <property type="match status" value="2"/>
</dbReference>
<dbReference type="AlphaFoldDB" id="A0A0N0RCZ7"/>
<accession>A0A0N0RCZ7</accession>
<reference evidence="4 6" key="3">
    <citation type="journal article" date="2018" name="Nat. Biotechnol.">
        <title>A standardized bacterial taxonomy based on genome phylogeny substantially revises the tree of life.</title>
        <authorList>
            <person name="Parks D.H."/>
            <person name="Chuvochina M."/>
            <person name="Waite D.W."/>
            <person name="Rinke C."/>
            <person name="Skarshewski A."/>
            <person name="Chaumeil P.A."/>
            <person name="Hugenholtz P."/>
        </authorList>
    </citation>
    <scope>NUCLEOTIDE SEQUENCE [LARGE SCALE GENOMIC DNA]</scope>
    <source>
        <strain evidence="4">UBA8781</strain>
    </source>
</reference>
<dbReference type="OrthoDB" id="9783591at2"/>
<dbReference type="Pfam" id="PF00149">
    <property type="entry name" value="Metallophos"/>
    <property type="match status" value="1"/>
</dbReference>
<dbReference type="RefSeq" id="WP_062196521.1">
    <property type="nucleotide sequence ID" value="NZ_DF967968.1"/>
</dbReference>
<proteinExistence type="predicted"/>
<evidence type="ECO:0000313" key="2">
    <source>
        <dbReference type="EMBL" id="GAP08717.1"/>
    </source>
</evidence>
<reference evidence="2" key="1">
    <citation type="journal article" date="2015" name="Genome Announc.">
        <title>Draft Genome Sequences of Anaerolinea thermolimosa IMO-1, Bellilinea caldifistulae GOMI-1, Leptolinea tardivitalis YMTK-2, Levilinea saccharolytica KIBI-1, Longilinea arvoryzae KOME-1, Previously Described as Members of the Class Anaerolineae (Chloroflexi).</title>
        <authorList>
            <person name="Matsuura N."/>
            <person name="Tourlousse M.D."/>
            <person name="Ohashi A."/>
            <person name="Hugenholtz P."/>
            <person name="Sekiguchi Y."/>
        </authorList>
    </citation>
    <scope>NUCLEOTIDE SEQUENCE</scope>
    <source>
        <strain evidence="2">IMO-1</strain>
    </source>
</reference>
<evidence type="ECO:0000313" key="5">
    <source>
        <dbReference type="Proteomes" id="UP000253922"/>
    </source>
</evidence>
<dbReference type="EMBL" id="DPBP01000005">
    <property type="protein sequence ID" value="HCE16462.1"/>
    <property type="molecule type" value="Genomic_DNA"/>
</dbReference>
<dbReference type="InterPro" id="IPR004843">
    <property type="entry name" value="Calcineurin-like_PHP"/>
</dbReference>
<dbReference type="EMBL" id="DF967968">
    <property type="protein sequence ID" value="GAP08742.1"/>
    <property type="molecule type" value="Genomic_DNA"/>
</dbReference>
<evidence type="ECO:0000313" key="6">
    <source>
        <dbReference type="Proteomes" id="UP000264141"/>
    </source>
</evidence>
<evidence type="ECO:0000259" key="1">
    <source>
        <dbReference type="Pfam" id="PF00149"/>
    </source>
</evidence>
<protein>
    <submittedName>
        <fullName evidence="2">Predicted phosphoesterases, related to the Icc protein</fullName>
    </submittedName>
</protein>
<name>A0A0N0RCZ7_9CHLR</name>
<feature type="domain" description="Calcineurin-like phosphoesterase" evidence="1">
    <location>
        <begin position="19"/>
        <end position="182"/>
    </location>
</feature>
<dbReference type="SUPFAM" id="SSF56300">
    <property type="entry name" value="Metallo-dependent phosphatases"/>
    <property type="match status" value="1"/>
</dbReference>